<dbReference type="AlphaFoldDB" id="A0A6J4HAB5"/>
<evidence type="ECO:0000313" key="2">
    <source>
        <dbReference type="EMBL" id="CAA9218052.1"/>
    </source>
</evidence>
<sequence length="44" mass="4144">MATGSEPTAAGGGGSWTAERVGAPAAGGGDDPTFGPVPHPPAQR</sequence>
<evidence type="ECO:0000256" key="1">
    <source>
        <dbReference type="SAM" id="MobiDB-lite"/>
    </source>
</evidence>
<gene>
    <name evidence="2" type="ORF">AVDCRST_MAG20-511</name>
</gene>
<name>A0A6J4HAB5_9ACTN</name>
<feature type="region of interest" description="Disordered" evidence="1">
    <location>
        <begin position="1"/>
        <end position="44"/>
    </location>
</feature>
<reference evidence="2" key="1">
    <citation type="submission" date="2020-02" db="EMBL/GenBank/DDBJ databases">
        <authorList>
            <person name="Meier V. D."/>
        </authorList>
    </citation>
    <scope>NUCLEOTIDE SEQUENCE</scope>
    <source>
        <strain evidence="2">AVDCRST_MAG20</strain>
    </source>
</reference>
<proteinExistence type="predicted"/>
<organism evidence="2">
    <name type="scientific">uncultured Acidimicrobiales bacterium</name>
    <dbReference type="NCBI Taxonomy" id="310071"/>
    <lineage>
        <taxon>Bacteria</taxon>
        <taxon>Bacillati</taxon>
        <taxon>Actinomycetota</taxon>
        <taxon>Acidimicrobiia</taxon>
        <taxon>Acidimicrobiales</taxon>
        <taxon>environmental samples</taxon>
    </lineage>
</organism>
<dbReference type="EMBL" id="CADCSY010000024">
    <property type="protein sequence ID" value="CAA9218052.1"/>
    <property type="molecule type" value="Genomic_DNA"/>
</dbReference>
<accession>A0A6J4HAB5</accession>
<protein>
    <submittedName>
        <fullName evidence="2">Uncharacterized protein</fullName>
    </submittedName>
</protein>
<feature type="compositionally biased region" description="Pro residues" evidence="1">
    <location>
        <begin position="35"/>
        <end position="44"/>
    </location>
</feature>